<dbReference type="EMBL" id="BMQK01000002">
    <property type="protein sequence ID" value="GGQ46976.1"/>
    <property type="molecule type" value="Genomic_DNA"/>
</dbReference>
<dbReference type="AlphaFoldDB" id="A0A918B8W8"/>
<gene>
    <name evidence="1" type="ORF">GCM10010145_14830</name>
</gene>
<evidence type="ECO:0000313" key="1">
    <source>
        <dbReference type="EMBL" id="GGQ46976.1"/>
    </source>
</evidence>
<evidence type="ECO:0000313" key="2">
    <source>
        <dbReference type="Proteomes" id="UP000620156"/>
    </source>
</evidence>
<dbReference type="Proteomes" id="UP000620156">
    <property type="component" value="Unassembled WGS sequence"/>
</dbReference>
<comment type="caution">
    <text evidence="1">The sequence shown here is derived from an EMBL/GenBank/DDBJ whole genome shotgun (WGS) entry which is preliminary data.</text>
</comment>
<organism evidence="1 2">
    <name type="scientific">Streptomyces ruber</name>
    <dbReference type="NCBI Taxonomy" id="83378"/>
    <lineage>
        <taxon>Bacteria</taxon>
        <taxon>Bacillati</taxon>
        <taxon>Actinomycetota</taxon>
        <taxon>Actinomycetes</taxon>
        <taxon>Kitasatosporales</taxon>
        <taxon>Streptomycetaceae</taxon>
        <taxon>Streptomyces</taxon>
    </lineage>
</organism>
<sequence>MEQVNGTLTLHRRLAREYDHRSDTSAPRVYWASIANMTRRLTTPSPAGRDTLGLAA</sequence>
<reference evidence="1" key="1">
    <citation type="journal article" date="2014" name="Int. J. Syst. Evol. Microbiol.">
        <title>Complete genome sequence of Corynebacterium casei LMG S-19264T (=DSM 44701T), isolated from a smear-ripened cheese.</title>
        <authorList>
            <consortium name="US DOE Joint Genome Institute (JGI-PGF)"/>
            <person name="Walter F."/>
            <person name="Albersmeier A."/>
            <person name="Kalinowski J."/>
            <person name="Ruckert C."/>
        </authorList>
    </citation>
    <scope>NUCLEOTIDE SEQUENCE</scope>
    <source>
        <strain evidence="1">JCM 3131</strain>
    </source>
</reference>
<reference evidence="1" key="2">
    <citation type="submission" date="2020-09" db="EMBL/GenBank/DDBJ databases">
        <authorList>
            <person name="Sun Q."/>
            <person name="Ohkuma M."/>
        </authorList>
    </citation>
    <scope>NUCLEOTIDE SEQUENCE</scope>
    <source>
        <strain evidence="1">JCM 3131</strain>
    </source>
</reference>
<protein>
    <recommendedName>
        <fullName evidence="3">Transposase</fullName>
    </recommendedName>
</protein>
<proteinExistence type="predicted"/>
<keyword evidence="2" id="KW-1185">Reference proteome</keyword>
<dbReference type="RefSeq" id="WP_229820876.1">
    <property type="nucleotide sequence ID" value="NZ_BMQK01000002.1"/>
</dbReference>
<accession>A0A918B8W8</accession>
<name>A0A918B8W8_9ACTN</name>
<evidence type="ECO:0008006" key="3">
    <source>
        <dbReference type="Google" id="ProtNLM"/>
    </source>
</evidence>